<comment type="subcellular location">
    <subcellularLocation>
        <location evidence="1">Membrane</location>
        <topology evidence="1">Lipid-anchor</topology>
        <topology evidence="1">GPI-anchor</topology>
    </subcellularLocation>
</comment>
<dbReference type="AlphaFoldDB" id="A0A9Q0S8L8"/>
<dbReference type="InterPro" id="IPR031424">
    <property type="entry name" value="QVR-like"/>
</dbReference>
<gene>
    <name evidence="9" type="ORF">Bhyg_04745</name>
</gene>
<evidence type="ECO:0000313" key="9">
    <source>
        <dbReference type="EMBL" id="KAJ6649509.1"/>
    </source>
</evidence>
<reference evidence="9" key="1">
    <citation type="submission" date="2022-07" db="EMBL/GenBank/DDBJ databases">
        <authorList>
            <person name="Trinca V."/>
            <person name="Uliana J.V.C."/>
            <person name="Torres T.T."/>
            <person name="Ward R.J."/>
            <person name="Monesi N."/>
        </authorList>
    </citation>
    <scope>NUCLEOTIDE SEQUENCE</scope>
    <source>
        <strain evidence="9">HSMRA1968</strain>
        <tissue evidence="9">Whole embryos</tissue>
    </source>
</reference>
<organism evidence="9 10">
    <name type="scientific">Pseudolycoriella hygida</name>
    <dbReference type="NCBI Taxonomy" id="35572"/>
    <lineage>
        <taxon>Eukaryota</taxon>
        <taxon>Metazoa</taxon>
        <taxon>Ecdysozoa</taxon>
        <taxon>Arthropoda</taxon>
        <taxon>Hexapoda</taxon>
        <taxon>Insecta</taxon>
        <taxon>Pterygota</taxon>
        <taxon>Neoptera</taxon>
        <taxon>Endopterygota</taxon>
        <taxon>Diptera</taxon>
        <taxon>Nematocera</taxon>
        <taxon>Sciaroidea</taxon>
        <taxon>Sciaridae</taxon>
        <taxon>Pseudolycoriella</taxon>
    </lineage>
</organism>
<keyword evidence="6" id="KW-0472">Membrane</keyword>
<dbReference type="InterPro" id="IPR050975">
    <property type="entry name" value="Sleep_regulator"/>
</dbReference>
<evidence type="ECO:0000313" key="10">
    <source>
        <dbReference type="Proteomes" id="UP001151699"/>
    </source>
</evidence>
<dbReference type="GO" id="GO:0098552">
    <property type="term" value="C:side of membrane"/>
    <property type="evidence" value="ECO:0007669"/>
    <property type="project" value="UniProtKB-KW"/>
</dbReference>
<keyword evidence="7" id="KW-0325">Glycoprotein</keyword>
<protein>
    <recommendedName>
        <fullName evidence="11">Protein quiver</fullName>
    </recommendedName>
</protein>
<dbReference type="Pfam" id="PF17064">
    <property type="entry name" value="QVR"/>
    <property type="match status" value="1"/>
</dbReference>
<dbReference type="GO" id="GO:0032222">
    <property type="term" value="P:regulation of synaptic transmission, cholinergic"/>
    <property type="evidence" value="ECO:0007669"/>
    <property type="project" value="InterPro"/>
</dbReference>
<accession>A0A9Q0S8L8</accession>
<evidence type="ECO:0000256" key="4">
    <source>
        <dbReference type="ARBA" id="ARBA00022729"/>
    </source>
</evidence>
<keyword evidence="3" id="KW-0812">Transmembrane</keyword>
<evidence type="ECO:0000256" key="3">
    <source>
        <dbReference type="ARBA" id="ARBA00022692"/>
    </source>
</evidence>
<dbReference type="Proteomes" id="UP001151699">
    <property type="component" value="Chromosome A"/>
</dbReference>
<evidence type="ECO:0008006" key="11">
    <source>
        <dbReference type="Google" id="ProtNLM"/>
    </source>
</evidence>
<keyword evidence="2" id="KW-0336">GPI-anchor</keyword>
<evidence type="ECO:0000256" key="6">
    <source>
        <dbReference type="ARBA" id="ARBA00023136"/>
    </source>
</evidence>
<keyword evidence="8" id="KW-0449">Lipoprotein</keyword>
<dbReference type="OrthoDB" id="75169at2759"/>
<feature type="non-terminal residue" evidence="9">
    <location>
        <position position="1"/>
    </location>
</feature>
<evidence type="ECO:0000256" key="8">
    <source>
        <dbReference type="ARBA" id="ARBA00023288"/>
    </source>
</evidence>
<evidence type="ECO:0000256" key="5">
    <source>
        <dbReference type="ARBA" id="ARBA00022989"/>
    </source>
</evidence>
<keyword evidence="4" id="KW-0732">Signal</keyword>
<keyword evidence="10" id="KW-1185">Reference proteome</keyword>
<dbReference type="EMBL" id="WJQU01000001">
    <property type="protein sequence ID" value="KAJ6649509.1"/>
    <property type="molecule type" value="Genomic_DNA"/>
</dbReference>
<proteinExistence type="predicted"/>
<keyword evidence="5" id="KW-1133">Transmembrane helix</keyword>
<sequence length="157" mass="17771">MQPSGLRCWRCSSDATNSKFCGDTLDLSEISEQQKRWNYVECDKKPPQHTGNDENLIPKCRILLQHVNDIPTYTRSCFWEEEHVPSDSCADQKYNPSYVKTVSCYTCTEDGCNDKLVRPPAETAVEITTKSPASSSVMAVLSRIVFAIFMLSKQTFT</sequence>
<evidence type="ECO:0000256" key="1">
    <source>
        <dbReference type="ARBA" id="ARBA00004589"/>
    </source>
</evidence>
<evidence type="ECO:0000256" key="7">
    <source>
        <dbReference type="ARBA" id="ARBA00023180"/>
    </source>
</evidence>
<evidence type="ECO:0000256" key="2">
    <source>
        <dbReference type="ARBA" id="ARBA00022622"/>
    </source>
</evidence>
<dbReference type="GO" id="GO:0030431">
    <property type="term" value="P:sleep"/>
    <property type="evidence" value="ECO:0007669"/>
    <property type="project" value="InterPro"/>
</dbReference>
<comment type="caution">
    <text evidence="9">The sequence shown here is derived from an EMBL/GenBank/DDBJ whole genome shotgun (WGS) entry which is preliminary data.</text>
</comment>
<dbReference type="PANTHER" id="PTHR33562">
    <property type="entry name" value="ATILLA, ISOFORM B-RELATED-RELATED"/>
    <property type="match status" value="1"/>
</dbReference>
<name>A0A9Q0S8L8_9DIPT</name>
<dbReference type="PANTHER" id="PTHR33562:SF2">
    <property type="entry name" value="PROTEIN QUIVER"/>
    <property type="match status" value="1"/>
</dbReference>